<dbReference type="Proteomes" id="UP000199569">
    <property type="component" value="Unassembled WGS sequence"/>
</dbReference>
<dbReference type="GO" id="GO:0016874">
    <property type="term" value="F:ligase activity"/>
    <property type="evidence" value="ECO:0007669"/>
    <property type="project" value="UniProtKB-KW"/>
</dbReference>
<evidence type="ECO:0000313" key="3">
    <source>
        <dbReference type="Proteomes" id="UP000199569"/>
    </source>
</evidence>
<evidence type="ECO:0000313" key="2">
    <source>
        <dbReference type="EMBL" id="SCX87585.1"/>
    </source>
</evidence>
<dbReference type="Gene3D" id="3.40.50.12780">
    <property type="entry name" value="N-terminal domain of ligase-like"/>
    <property type="match status" value="1"/>
</dbReference>
<proteinExistence type="predicted"/>
<dbReference type="PANTHER" id="PTHR43845">
    <property type="entry name" value="BLR5969 PROTEIN"/>
    <property type="match status" value="1"/>
</dbReference>
<dbReference type="Gene3D" id="3.30.300.30">
    <property type="match status" value="1"/>
</dbReference>
<evidence type="ECO:0000259" key="1">
    <source>
        <dbReference type="Pfam" id="PF00501"/>
    </source>
</evidence>
<dbReference type="InterPro" id="IPR042099">
    <property type="entry name" value="ANL_N_sf"/>
</dbReference>
<dbReference type="AlphaFoldDB" id="A0A1G5BBQ0"/>
<reference evidence="2 3" key="1">
    <citation type="submission" date="2016-10" db="EMBL/GenBank/DDBJ databases">
        <authorList>
            <person name="de Groot N.N."/>
        </authorList>
    </citation>
    <scope>NUCLEOTIDE SEQUENCE [LARGE SCALE GENOMIC DNA]</scope>
    <source>
        <strain evidence="2 3">CGMCC 1.7666</strain>
    </source>
</reference>
<dbReference type="PANTHER" id="PTHR43845:SF1">
    <property type="entry name" value="BLR5969 PROTEIN"/>
    <property type="match status" value="1"/>
</dbReference>
<dbReference type="EMBL" id="FMVJ01000002">
    <property type="protein sequence ID" value="SCX87585.1"/>
    <property type="molecule type" value="Genomic_DNA"/>
</dbReference>
<dbReference type="SUPFAM" id="SSF56801">
    <property type="entry name" value="Acetyl-CoA synthetase-like"/>
    <property type="match status" value="1"/>
</dbReference>
<sequence length="410" mass="43934">MTDHHDHLETRNPAEREADLFHRLPDILRKALDAPAYAERFKGFDPASITSREALAALPILRKSELSTLQKAALPFGGFIADAPGSFGRLFTSPGPIFEAEPASTDPWRSARGLFAAGFRRGDIVLNTFGYHLTPGGFIMDSGARALGCAVIPAGPGNTEQQLELIEAYRPRAFCGTPDFLKILLDAAAAAGRDASSIKRALVSGAAFPKSLQEEFQSRGIDAYQAYATADLGFIAYETSAREGLVVNEDIIVEIVRPGTGDPVAEGEVGEIVVTTLDPHHPFIRLALGDLTAAMPGLSPCGRTNMRIKGWMGRADQATKVKGMFVRPEQVAEIGRRHPELGRLRLSVEREDETDKMTLLAECAAVSGDLAAAVTATLQSVTKLKGTVALVEPGTLPNDGKVIADERSYG</sequence>
<gene>
    <name evidence="2" type="ORF">SAMN02927923_00189</name>
</gene>
<dbReference type="RefSeq" id="WP_091128331.1">
    <property type="nucleotide sequence ID" value="NZ_FMVJ01000002.1"/>
</dbReference>
<feature type="domain" description="AMP-dependent synthetase/ligase" evidence="1">
    <location>
        <begin position="146"/>
        <end position="275"/>
    </location>
</feature>
<accession>A0A1G5BBQ0</accession>
<keyword evidence="3" id="KW-1185">Reference proteome</keyword>
<organism evidence="2 3">
    <name type="scientific">Microvirga guangxiensis</name>
    <dbReference type="NCBI Taxonomy" id="549386"/>
    <lineage>
        <taxon>Bacteria</taxon>
        <taxon>Pseudomonadati</taxon>
        <taxon>Pseudomonadota</taxon>
        <taxon>Alphaproteobacteria</taxon>
        <taxon>Hyphomicrobiales</taxon>
        <taxon>Methylobacteriaceae</taxon>
        <taxon>Microvirga</taxon>
    </lineage>
</organism>
<dbReference type="STRING" id="549386.SAMN02927923_00189"/>
<name>A0A1G5BBQ0_9HYPH</name>
<dbReference type="OrthoDB" id="580775at2"/>
<dbReference type="InterPro" id="IPR000873">
    <property type="entry name" value="AMP-dep_synth/lig_dom"/>
</dbReference>
<dbReference type="Pfam" id="PF00501">
    <property type="entry name" value="AMP-binding"/>
    <property type="match status" value="1"/>
</dbReference>
<protein>
    <submittedName>
        <fullName evidence="2">Phenylacetate-CoA ligase</fullName>
    </submittedName>
</protein>
<keyword evidence="2" id="KW-0436">Ligase</keyword>
<dbReference type="InterPro" id="IPR045851">
    <property type="entry name" value="AMP-bd_C_sf"/>
</dbReference>